<dbReference type="Proteomes" id="UP001152320">
    <property type="component" value="Chromosome 6"/>
</dbReference>
<keyword evidence="3" id="KW-1185">Reference proteome</keyword>
<dbReference type="AlphaFoldDB" id="A0A9Q1HCI8"/>
<proteinExistence type="predicted"/>
<feature type="transmembrane region" description="Helical" evidence="1">
    <location>
        <begin position="101"/>
        <end position="121"/>
    </location>
</feature>
<feature type="transmembrane region" description="Helical" evidence="1">
    <location>
        <begin position="74"/>
        <end position="95"/>
    </location>
</feature>
<protein>
    <submittedName>
        <fullName evidence="2">Uncharacterized protein</fullName>
    </submittedName>
</protein>
<reference evidence="2" key="1">
    <citation type="submission" date="2021-10" db="EMBL/GenBank/DDBJ databases">
        <title>Tropical sea cucumber genome reveals ecological adaptation and Cuvierian tubules defense mechanism.</title>
        <authorList>
            <person name="Chen T."/>
        </authorList>
    </citation>
    <scope>NUCLEOTIDE SEQUENCE</scope>
    <source>
        <strain evidence="2">Nanhai2018</strain>
        <tissue evidence="2">Muscle</tissue>
    </source>
</reference>
<comment type="caution">
    <text evidence="2">The sequence shown here is derived from an EMBL/GenBank/DDBJ whole genome shotgun (WGS) entry which is preliminary data.</text>
</comment>
<keyword evidence="1" id="KW-0812">Transmembrane</keyword>
<accession>A0A9Q1HCI8</accession>
<organism evidence="2 3">
    <name type="scientific">Holothuria leucospilota</name>
    <name type="common">Black long sea cucumber</name>
    <name type="synonym">Mertensiothuria leucospilota</name>
    <dbReference type="NCBI Taxonomy" id="206669"/>
    <lineage>
        <taxon>Eukaryota</taxon>
        <taxon>Metazoa</taxon>
        <taxon>Echinodermata</taxon>
        <taxon>Eleutherozoa</taxon>
        <taxon>Echinozoa</taxon>
        <taxon>Holothuroidea</taxon>
        <taxon>Aspidochirotacea</taxon>
        <taxon>Aspidochirotida</taxon>
        <taxon>Holothuriidae</taxon>
        <taxon>Holothuria</taxon>
    </lineage>
</organism>
<keyword evidence="1" id="KW-0472">Membrane</keyword>
<sequence>MALDCISDLITKHAPIRCLGSLSEIFLAHPPISMAMFYGNRSFTVAAPEVWNSLPANVHSLINLNNLKKYLKTYIFNCLNWTLLLYFMLFCSLNYCVSSFRFYLFSFGVLRKLFVLFKLFILCKPFHCTVL</sequence>
<evidence type="ECO:0000313" key="2">
    <source>
        <dbReference type="EMBL" id="KAJ8040261.1"/>
    </source>
</evidence>
<gene>
    <name evidence="2" type="ORF">HOLleu_14497</name>
</gene>
<name>A0A9Q1HCI8_HOLLE</name>
<evidence type="ECO:0000256" key="1">
    <source>
        <dbReference type="SAM" id="Phobius"/>
    </source>
</evidence>
<evidence type="ECO:0000313" key="3">
    <source>
        <dbReference type="Proteomes" id="UP001152320"/>
    </source>
</evidence>
<keyword evidence="1" id="KW-1133">Transmembrane helix</keyword>
<dbReference type="EMBL" id="JAIZAY010000006">
    <property type="protein sequence ID" value="KAJ8040261.1"/>
    <property type="molecule type" value="Genomic_DNA"/>
</dbReference>